<name>A0A6A6H3T1_VIRVR</name>
<evidence type="ECO:0000313" key="3">
    <source>
        <dbReference type="Proteomes" id="UP000800092"/>
    </source>
</evidence>
<dbReference type="InterPro" id="IPR011333">
    <property type="entry name" value="SKP1/BTB/POZ_sf"/>
</dbReference>
<dbReference type="InterPro" id="IPR000210">
    <property type="entry name" value="BTB/POZ_dom"/>
</dbReference>
<gene>
    <name evidence="2" type="ORF">EV356DRAFT_505068</name>
</gene>
<dbReference type="CDD" id="cd18186">
    <property type="entry name" value="BTB_POZ_ZBTB_KLHL-like"/>
    <property type="match status" value="1"/>
</dbReference>
<dbReference type="Proteomes" id="UP000800092">
    <property type="component" value="Unassembled WGS sequence"/>
</dbReference>
<dbReference type="Pfam" id="PF00651">
    <property type="entry name" value="BTB"/>
    <property type="match status" value="1"/>
</dbReference>
<evidence type="ECO:0000313" key="2">
    <source>
        <dbReference type="EMBL" id="KAF2232549.1"/>
    </source>
</evidence>
<protein>
    <recommendedName>
        <fullName evidence="1">BTB domain-containing protein</fullName>
    </recommendedName>
</protein>
<dbReference type="OrthoDB" id="194443at2759"/>
<organism evidence="2 3">
    <name type="scientific">Viridothelium virens</name>
    <name type="common">Speckled blister lichen</name>
    <name type="synonym">Trypethelium virens</name>
    <dbReference type="NCBI Taxonomy" id="1048519"/>
    <lineage>
        <taxon>Eukaryota</taxon>
        <taxon>Fungi</taxon>
        <taxon>Dikarya</taxon>
        <taxon>Ascomycota</taxon>
        <taxon>Pezizomycotina</taxon>
        <taxon>Dothideomycetes</taxon>
        <taxon>Dothideomycetes incertae sedis</taxon>
        <taxon>Trypetheliales</taxon>
        <taxon>Trypetheliaceae</taxon>
        <taxon>Viridothelium</taxon>
    </lineage>
</organism>
<proteinExistence type="predicted"/>
<dbReference type="EMBL" id="ML991814">
    <property type="protein sequence ID" value="KAF2232549.1"/>
    <property type="molecule type" value="Genomic_DNA"/>
</dbReference>
<reference evidence="2" key="1">
    <citation type="journal article" date="2020" name="Stud. Mycol.">
        <title>101 Dothideomycetes genomes: a test case for predicting lifestyles and emergence of pathogens.</title>
        <authorList>
            <person name="Haridas S."/>
            <person name="Albert R."/>
            <person name="Binder M."/>
            <person name="Bloem J."/>
            <person name="Labutti K."/>
            <person name="Salamov A."/>
            <person name="Andreopoulos B."/>
            <person name="Baker S."/>
            <person name="Barry K."/>
            <person name="Bills G."/>
            <person name="Bluhm B."/>
            <person name="Cannon C."/>
            <person name="Castanera R."/>
            <person name="Culley D."/>
            <person name="Daum C."/>
            <person name="Ezra D."/>
            <person name="Gonzalez J."/>
            <person name="Henrissat B."/>
            <person name="Kuo A."/>
            <person name="Liang C."/>
            <person name="Lipzen A."/>
            <person name="Lutzoni F."/>
            <person name="Magnuson J."/>
            <person name="Mondo S."/>
            <person name="Nolan M."/>
            <person name="Ohm R."/>
            <person name="Pangilinan J."/>
            <person name="Park H.-J."/>
            <person name="Ramirez L."/>
            <person name="Alfaro M."/>
            <person name="Sun H."/>
            <person name="Tritt A."/>
            <person name="Yoshinaga Y."/>
            <person name="Zwiers L.-H."/>
            <person name="Turgeon B."/>
            <person name="Goodwin S."/>
            <person name="Spatafora J."/>
            <person name="Crous P."/>
            <person name="Grigoriev I."/>
        </authorList>
    </citation>
    <scope>NUCLEOTIDE SEQUENCE</scope>
    <source>
        <strain evidence="2">Tuck. ex Michener</strain>
    </source>
</reference>
<dbReference type="AlphaFoldDB" id="A0A6A6H3T1"/>
<evidence type="ECO:0000259" key="1">
    <source>
        <dbReference type="PROSITE" id="PS50097"/>
    </source>
</evidence>
<dbReference type="PROSITE" id="PS50097">
    <property type="entry name" value="BTB"/>
    <property type="match status" value="1"/>
</dbReference>
<keyword evidence="3" id="KW-1185">Reference proteome</keyword>
<dbReference type="PANTHER" id="PTHR47843:SF2">
    <property type="entry name" value="BTB DOMAIN-CONTAINING PROTEIN"/>
    <property type="match status" value="1"/>
</dbReference>
<dbReference type="SUPFAM" id="SSF54695">
    <property type="entry name" value="POZ domain"/>
    <property type="match status" value="1"/>
</dbReference>
<accession>A0A6A6H3T1</accession>
<feature type="domain" description="BTB" evidence="1">
    <location>
        <begin position="23"/>
        <end position="92"/>
    </location>
</feature>
<sequence>MAPSECPHEATLNAFPPSTAYDSTVTVAVGPEKKKYQVHRGLLIHHGTYFKHALHGDWIEAQDQVITLSEDSTEVFDAIYSWLYTRRLYDSATDSSVETKVSLNFLTLCQIYVFGHVRGIPAVCNAAVDCIIAKAINENVVPTNCIRYVYENTLPGSNLRKLMVEFVIIGLQPETLYNVRDKLCEDFLIDLVVSVSNLRPKCKGPLHGYRALQSINRCSFHTHGDPQSDQGGQSPHNGTG</sequence>
<dbReference type="PANTHER" id="PTHR47843">
    <property type="entry name" value="BTB DOMAIN-CONTAINING PROTEIN-RELATED"/>
    <property type="match status" value="1"/>
</dbReference>
<dbReference type="Gene3D" id="3.30.710.10">
    <property type="entry name" value="Potassium Channel Kv1.1, Chain A"/>
    <property type="match status" value="1"/>
</dbReference>